<proteinExistence type="predicted"/>
<dbReference type="EMBL" id="CM039427">
    <property type="protein sequence ID" value="KAI4354022.1"/>
    <property type="molecule type" value="Genomic_DNA"/>
</dbReference>
<dbReference type="Proteomes" id="UP000828941">
    <property type="component" value="Chromosome 2"/>
</dbReference>
<protein>
    <submittedName>
        <fullName evidence="1">Uncharacterized protein</fullName>
    </submittedName>
</protein>
<sequence>MMKYTATKLVDAFVDHVFEFVDHPLLPSQINFAPVEELGEATPITRSNPLFGGLKGKKSIFGSSNQVWVEGEGMLHALYFKRQNDGRWTVVYNNRHIETDTYKLEKKRNKPSFLPALKGDASAILAAYLLNMLRFGRVNKCYSNTSVFEHSGKLYSVAETDIPQEIDIFSLNTLKNWDIGGAWKRSFTSHPKKAPGTGELVLYGVDPAAKAFFEVGIVSADGNLLIHRVAIELNRQSFCHEIGVTQSYNVIMDFPLILDPSRLLRGGKVIKFENEGYARIGVMPRYGDNDSIKWFEVKNNCTFHIFNSFEDDHEVILWGCRAIDTVLPEPNVGWDKFKFPRCYEWRLNMQTGEVKEKFLTGEQYLLDFPLINENFTGIKNKYGYAQVVDPPGSIAAVPFGYLGTPIYGGLAKLYFEESCSNSSTGKKQVEELIKVEYHMFEKNVFCSGSTFVPKEGGLEEDDGWIVSFVHNEDTGISQVYMIDTTKFSDQETVVKITLPCRVPYGFHGAFLPIPLWP</sequence>
<reference evidence="1 2" key="1">
    <citation type="journal article" date="2022" name="DNA Res.">
        <title>Chromosomal-level genome assembly of the orchid tree Bauhinia variegata (Leguminosae; Cercidoideae) supports the allotetraploid origin hypothesis of Bauhinia.</title>
        <authorList>
            <person name="Zhong Y."/>
            <person name="Chen Y."/>
            <person name="Zheng D."/>
            <person name="Pang J."/>
            <person name="Liu Y."/>
            <person name="Luo S."/>
            <person name="Meng S."/>
            <person name="Qian L."/>
            <person name="Wei D."/>
            <person name="Dai S."/>
            <person name="Zhou R."/>
        </authorList>
    </citation>
    <scope>NUCLEOTIDE SEQUENCE [LARGE SCALE GENOMIC DNA]</scope>
    <source>
        <strain evidence="1">BV-YZ2020</strain>
    </source>
</reference>
<name>A0ACB9PZM4_BAUVA</name>
<evidence type="ECO:0000313" key="2">
    <source>
        <dbReference type="Proteomes" id="UP000828941"/>
    </source>
</evidence>
<gene>
    <name evidence="1" type="ORF">L6164_002923</name>
</gene>
<evidence type="ECO:0000313" key="1">
    <source>
        <dbReference type="EMBL" id="KAI4354022.1"/>
    </source>
</evidence>
<keyword evidence="2" id="KW-1185">Reference proteome</keyword>
<organism evidence="1 2">
    <name type="scientific">Bauhinia variegata</name>
    <name type="common">Purple orchid tree</name>
    <name type="synonym">Phanera variegata</name>
    <dbReference type="NCBI Taxonomy" id="167791"/>
    <lineage>
        <taxon>Eukaryota</taxon>
        <taxon>Viridiplantae</taxon>
        <taxon>Streptophyta</taxon>
        <taxon>Embryophyta</taxon>
        <taxon>Tracheophyta</taxon>
        <taxon>Spermatophyta</taxon>
        <taxon>Magnoliopsida</taxon>
        <taxon>eudicotyledons</taxon>
        <taxon>Gunneridae</taxon>
        <taxon>Pentapetalae</taxon>
        <taxon>rosids</taxon>
        <taxon>fabids</taxon>
        <taxon>Fabales</taxon>
        <taxon>Fabaceae</taxon>
        <taxon>Cercidoideae</taxon>
        <taxon>Cercideae</taxon>
        <taxon>Bauhiniinae</taxon>
        <taxon>Bauhinia</taxon>
    </lineage>
</organism>
<accession>A0ACB9PZM4</accession>
<comment type="caution">
    <text evidence="1">The sequence shown here is derived from an EMBL/GenBank/DDBJ whole genome shotgun (WGS) entry which is preliminary data.</text>
</comment>